<name>A0A915IEJ6_ROMCU</name>
<evidence type="ECO:0000313" key="2">
    <source>
        <dbReference type="WBParaSite" id="nRc.2.0.1.t12599-RA"/>
    </source>
</evidence>
<reference evidence="2" key="1">
    <citation type="submission" date="2022-11" db="UniProtKB">
        <authorList>
            <consortium name="WormBaseParasite"/>
        </authorList>
    </citation>
    <scope>IDENTIFICATION</scope>
</reference>
<organism evidence="1 2">
    <name type="scientific">Romanomermis culicivorax</name>
    <name type="common">Nematode worm</name>
    <dbReference type="NCBI Taxonomy" id="13658"/>
    <lineage>
        <taxon>Eukaryota</taxon>
        <taxon>Metazoa</taxon>
        <taxon>Ecdysozoa</taxon>
        <taxon>Nematoda</taxon>
        <taxon>Enoplea</taxon>
        <taxon>Dorylaimia</taxon>
        <taxon>Mermithida</taxon>
        <taxon>Mermithoidea</taxon>
        <taxon>Mermithidae</taxon>
        <taxon>Romanomermis</taxon>
    </lineage>
</organism>
<proteinExistence type="predicted"/>
<protein>
    <submittedName>
        <fullName evidence="2">Uncharacterized protein</fullName>
    </submittedName>
</protein>
<sequence length="288" mass="33919">MTIFLLGARASDNEYHQCTSSKPSQLEDFIFPHLNYTYLSRNHSVIAHFDLDIRCNLVVCLEVEGYGNRQRANIRHCPSKSSDDDYDQILLSLLFIAERLYQKLTFNCRQLYDEKLGGKFEFCFCIKSKQRSIDNTTGCFSGEFFGENNYPDSNRKIEQSAAFREFKHVFQMTTIELMLQNRDVWINGKTVKKLMRFFGILSDRILFYDKREKERCKTQQDKDTINVQQIVLKFPSDLRTVLELYTCLRLLKVDTKVLIDPTQYAINETRETRKRSDANKKKCGSNHW</sequence>
<keyword evidence="1" id="KW-1185">Reference proteome</keyword>
<evidence type="ECO:0000313" key="1">
    <source>
        <dbReference type="Proteomes" id="UP000887565"/>
    </source>
</evidence>
<dbReference type="AlphaFoldDB" id="A0A915IEJ6"/>
<dbReference type="Proteomes" id="UP000887565">
    <property type="component" value="Unplaced"/>
</dbReference>
<accession>A0A915IEJ6</accession>
<dbReference type="WBParaSite" id="nRc.2.0.1.t12599-RA">
    <property type="protein sequence ID" value="nRc.2.0.1.t12599-RA"/>
    <property type="gene ID" value="nRc.2.0.1.g12599"/>
</dbReference>